<protein>
    <recommendedName>
        <fullName evidence="3">DUF2535 domain-containing protein</fullName>
    </recommendedName>
</protein>
<sequence length="83" mass="9951">MLLKSLEFKRLDGQKVKVTEIPFISEGEPYYFFISSKLEVMMRQIFVSKEKKNKYSFRDYLKRTAKWNDYQAVFSPVLLKNNA</sequence>
<reference evidence="2" key="1">
    <citation type="submission" date="2015-08" db="EMBL/GenBank/DDBJ databases">
        <title>Genome sequencing project for genomic taxonomy and phylogenomics of Bacillus-like bacteria.</title>
        <authorList>
            <person name="Liu B."/>
            <person name="Wang J."/>
            <person name="Zhu Y."/>
            <person name="Liu G."/>
            <person name="Chen Q."/>
            <person name="Chen Z."/>
            <person name="Lan J."/>
            <person name="Che J."/>
            <person name="Ge C."/>
            <person name="Shi H."/>
            <person name="Pan Z."/>
            <person name="Liu X."/>
        </authorList>
    </citation>
    <scope>NUCLEOTIDE SEQUENCE [LARGE SCALE GENOMIC DNA]</scope>
    <source>
        <strain evidence="2">FJAT-4402</strain>
    </source>
</reference>
<evidence type="ECO:0008006" key="3">
    <source>
        <dbReference type="Google" id="ProtNLM"/>
    </source>
</evidence>
<keyword evidence="2" id="KW-1185">Reference proteome</keyword>
<accession>A0A0M4FIY9</accession>
<dbReference type="RefSeq" id="WP_053603099.1">
    <property type="nucleotide sequence ID" value="NZ_CP012600.1"/>
</dbReference>
<dbReference type="OrthoDB" id="2941639at2"/>
<evidence type="ECO:0000313" key="2">
    <source>
        <dbReference type="Proteomes" id="UP000067625"/>
    </source>
</evidence>
<proteinExistence type="predicted"/>
<dbReference type="AlphaFoldDB" id="A0A0M4FIY9"/>
<name>A0A0M4FIY9_9BACI</name>
<dbReference type="PATRIC" id="fig|1441095.3.peg.1511"/>
<dbReference type="STRING" id="1441095.AM592_06835"/>
<evidence type="ECO:0000313" key="1">
    <source>
        <dbReference type="EMBL" id="ALC81341.1"/>
    </source>
</evidence>
<reference evidence="1 2" key="2">
    <citation type="journal article" date="2016" name="Int. J. Syst. Evol. Microbiol.">
        <title>Bacillus gobiensis sp. nov., isolated from a soil sample.</title>
        <authorList>
            <person name="Liu B."/>
            <person name="Liu G.H."/>
            <person name="Cetin S."/>
            <person name="Schumann P."/>
            <person name="Pan Z.Z."/>
            <person name="Chen Q.Q."/>
        </authorList>
    </citation>
    <scope>NUCLEOTIDE SEQUENCE [LARGE SCALE GENOMIC DNA]</scope>
    <source>
        <strain evidence="1 2">FJAT-4402</strain>
    </source>
</reference>
<dbReference type="Proteomes" id="UP000067625">
    <property type="component" value="Chromosome"/>
</dbReference>
<dbReference type="Pfam" id="PF10751">
    <property type="entry name" value="DUF2535"/>
    <property type="match status" value="1"/>
</dbReference>
<gene>
    <name evidence="1" type="ORF">AM592_06835</name>
</gene>
<dbReference type="EMBL" id="CP012600">
    <property type="protein sequence ID" value="ALC81341.1"/>
    <property type="molecule type" value="Genomic_DNA"/>
</dbReference>
<dbReference type="InterPro" id="IPR019687">
    <property type="entry name" value="DUF2535"/>
</dbReference>
<organism evidence="1 2">
    <name type="scientific">Bacillus gobiensis</name>
    <dbReference type="NCBI Taxonomy" id="1441095"/>
    <lineage>
        <taxon>Bacteria</taxon>
        <taxon>Bacillati</taxon>
        <taxon>Bacillota</taxon>
        <taxon>Bacilli</taxon>
        <taxon>Bacillales</taxon>
        <taxon>Bacillaceae</taxon>
        <taxon>Bacillus</taxon>
    </lineage>
</organism>